<feature type="compositionally biased region" description="Basic and acidic residues" evidence="18">
    <location>
        <begin position="1434"/>
        <end position="1449"/>
    </location>
</feature>
<proteinExistence type="predicted"/>
<keyword evidence="13" id="KW-0238">DNA-binding</keyword>
<evidence type="ECO:0000256" key="1">
    <source>
        <dbReference type="ARBA" id="ARBA00004123"/>
    </source>
</evidence>
<dbReference type="InterPro" id="IPR036427">
    <property type="entry name" value="Bromodomain-like_sf"/>
</dbReference>
<dbReference type="SUPFAM" id="SSF47370">
    <property type="entry name" value="Bromodomain"/>
    <property type="match status" value="1"/>
</dbReference>
<dbReference type="PROSITE" id="PS01359">
    <property type="entry name" value="ZF_PHD_1"/>
    <property type="match status" value="2"/>
</dbReference>
<evidence type="ECO:0000259" key="21">
    <source>
        <dbReference type="PROSITE" id="PS50280"/>
    </source>
</evidence>
<evidence type="ECO:0000259" key="23">
    <source>
        <dbReference type="PROSITE" id="PS51805"/>
    </source>
</evidence>
<keyword evidence="14" id="KW-0804">Transcription</keyword>
<evidence type="ECO:0000256" key="16">
    <source>
        <dbReference type="PROSITE-ProRule" id="PRU00035"/>
    </source>
</evidence>
<feature type="compositionally biased region" description="Polar residues" evidence="18">
    <location>
        <begin position="2144"/>
        <end position="2156"/>
    </location>
</feature>
<gene>
    <name evidence="24" type="ORF">Plil01_000673800</name>
</gene>
<dbReference type="CDD" id="cd04369">
    <property type="entry name" value="Bromodomain"/>
    <property type="match status" value="1"/>
</dbReference>
<comment type="caution">
    <text evidence="24">The sequence shown here is derived from an EMBL/GenBank/DDBJ whole genome shotgun (WGS) entry which is preliminary data.</text>
</comment>
<evidence type="ECO:0000256" key="17">
    <source>
        <dbReference type="PROSITE-ProRule" id="PRU00146"/>
    </source>
</evidence>
<dbReference type="Gene3D" id="3.30.160.360">
    <property type="match status" value="1"/>
</dbReference>
<feature type="domain" description="Post-SET" evidence="22">
    <location>
        <begin position="3018"/>
        <end position="3034"/>
    </location>
</feature>
<dbReference type="PROSITE" id="PS51805">
    <property type="entry name" value="EPHD"/>
    <property type="match status" value="1"/>
</dbReference>
<dbReference type="Pfam" id="PF00439">
    <property type="entry name" value="Bromodomain"/>
    <property type="match status" value="1"/>
</dbReference>
<evidence type="ECO:0000256" key="11">
    <source>
        <dbReference type="ARBA" id="ARBA00023015"/>
    </source>
</evidence>
<feature type="domain" description="PHD-type" evidence="23">
    <location>
        <begin position="2212"/>
        <end position="2322"/>
    </location>
</feature>
<evidence type="ECO:0000256" key="12">
    <source>
        <dbReference type="ARBA" id="ARBA00023117"/>
    </source>
</evidence>
<dbReference type="InterPro" id="IPR001487">
    <property type="entry name" value="Bromodomain"/>
</dbReference>
<evidence type="ECO:0000259" key="20">
    <source>
        <dbReference type="PROSITE" id="PS50016"/>
    </source>
</evidence>
<dbReference type="PROSITE" id="PS51542">
    <property type="entry name" value="FYRN"/>
    <property type="match status" value="1"/>
</dbReference>
<dbReference type="SUPFAM" id="SSF57903">
    <property type="entry name" value="FYVE/PHD zinc finger"/>
    <property type="match status" value="6"/>
</dbReference>
<feature type="region of interest" description="Disordered" evidence="18">
    <location>
        <begin position="2726"/>
        <end position="2758"/>
    </location>
</feature>
<feature type="compositionally biased region" description="Polar residues" evidence="18">
    <location>
        <begin position="459"/>
        <end position="468"/>
    </location>
</feature>
<dbReference type="InterPro" id="IPR003889">
    <property type="entry name" value="FYrich_C"/>
</dbReference>
<evidence type="ECO:0000313" key="24">
    <source>
        <dbReference type="EMBL" id="GMF18138.1"/>
    </source>
</evidence>
<dbReference type="Gene3D" id="3.30.40.10">
    <property type="entry name" value="Zinc/RING finger domain, C3HC4 (zinc finger)"/>
    <property type="match status" value="8"/>
</dbReference>
<keyword evidence="3" id="KW-0489">Methyltransferase</keyword>
<feature type="region of interest" description="Disordered" evidence="18">
    <location>
        <begin position="1396"/>
        <end position="1495"/>
    </location>
</feature>
<dbReference type="InterPro" id="IPR003888">
    <property type="entry name" value="FYrich_N"/>
</dbReference>
<dbReference type="GO" id="GO:0016279">
    <property type="term" value="F:protein-lysine N-methyltransferase activity"/>
    <property type="evidence" value="ECO:0007669"/>
    <property type="project" value="UniProtKB-ARBA"/>
</dbReference>
<dbReference type="PROSITE" id="PS50280">
    <property type="entry name" value="SET"/>
    <property type="match status" value="1"/>
</dbReference>
<dbReference type="Proteomes" id="UP001165083">
    <property type="component" value="Unassembled WGS sequence"/>
</dbReference>
<evidence type="ECO:0000256" key="2">
    <source>
        <dbReference type="ARBA" id="ARBA00022553"/>
    </source>
</evidence>
<dbReference type="PROSITE" id="PS50868">
    <property type="entry name" value="POST_SET"/>
    <property type="match status" value="1"/>
</dbReference>
<feature type="region of interest" description="Disordered" evidence="18">
    <location>
        <begin position="1184"/>
        <end position="1227"/>
    </location>
</feature>
<dbReference type="InterPro" id="IPR034732">
    <property type="entry name" value="EPHD"/>
</dbReference>
<feature type="compositionally biased region" description="Polar residues" evidence="18">
    <location>
        <begin position="1396"/>
        <end position="1408"/>
    </location>
</feature>
<dbReference type="FunFam" id="2.170.270.10:FF:000097">
    <property type="entry name" value="Histone-lysine N-methyltransferase"/>
    <property type="match status" value="1"/>
</dbReference>
<sequence length="3034" mass="335559">MEHGAVKKKKQYRGTGKKRRRASSTATLEWCAPCLLQQGKQVKQLADGSIETRTIAMLVNDQNGRQSDEQVQWWKECGVCRKHFCLEEFCDPHETDTKLEEVLAHAPLEDDSDAEWNCADCAYQAAVAAAAKELVTVLICDGCDGEFDMTGLNLTEAPVGDWYCPACCAARAMSPTENRKALVTVLICDGCDGEFDMASIHPPLKSVPKGDWFCSNCVSKANGSSFAQNGTDSLTVPLAPVTLLICDLCDREFDMTALDPRLTEVPSGDWFCPACSSTQDTGKSRHTKVTAGTSKRRRSVKHTPALGTTLPVQEVVTVLLCDGCDHEFDPLNLHPPLLNIPEGEWFCPACSDARAAASSAIQTCVGCDSKFQTGGSAATRLHRPSGTVDGVMLCEACRNLQVGYTRRRSVPAVTAIDAESSALQNGTSRKRQRQSGSSSSHHTFKKPKTNLGCPPPTDGSATMTQASSNVSVDENAGPHLLIPKPITIVASSASFRNEMEGMKTNGWSYTNPTVVIADHDDNLATSILDDVEESELCIVCDICFGEFKMVDVLGTGSPSAVPARPWFCKPCLRALKRSRKKRPRFSKQMVLEMQVYGRLLRPTAEKISDINAVIRLGNPPNSRADRRKMYELVGKSVGIFLQWDKQWVMGRVTAFHATHPSMHHTVCFDDGVVSSLPLYSFPMVIGTRTMLYVKVPALQNQWWPAQVLRLNALARKLLFPTREEESVARANFRLVRIFASNDEHVETTQYVSCWVPKYLCRSMKHFATPSVEETSTMAAVEDMFATSLMRARYEMQAETDHLNRVFQALLAGFRRTMAAPASPVSEKSMKGTKRAPVLANVNERCAQIAEAMVGKLIHVTSVGSVHHLLPGTYVVKKFDENAKLHAIMPSGDTNGTADANSEKMIDLIRGTDGVAYYLNDVNTFSELAIMLELSGSDVGGVIPGEFHSKELLEKAIIRETGVLPDSTASVDTNEVEQVTNTCSYCLLQPSECGDSVDTDDISDNREQGEELVECAKCNRRFHSTCCDPPHAPISLVNPEDGEVLVTDLKIPFICSNCTSCAGCHRQTHDEKLVMEIADESVRSIEDTRPRWSQWRLPLKAAALCAQCIPYYKANRFCGVCNLVLDDEELATSVDMLTCSTCHHWIHAACEPDPHPAFHAYSSSSDFALDVITNKHSTTLKADAGMPAAGRDVDSNSISSIKTPVGSRSPSEERAILSNGKDSGTKDDGAFKTAKQVEEDLARSLQFEATYDPKLLHSYECLTCRKVRMLHVLHRLGVEDKLDLFKEPVTEAIAPTYFDIIKSPMDLSTMRQKILDGKYTRVNFRGFRDDFELMCLNAVTFNSKERDFLIWREAWRFYGQGQRIFRQTAPKARMKQRGGRHYDALLVAAKRQLPNNSALAGKPQSNGNSHETHQNGGDAGDNDDDDDLDEDEDGDNRSDAGSDKNGHQDDIGTSIGSTSGLASEVASVNDSDSNSNTLVLTGKDQRGEGSKETVSTGLANGTASVTAAAVTDRRIVTSDAFVFQTKLRSGTPSSRIPMFQIAQTRTSAHSYSWLDMCAVCGSAGLQSDFIFCVDCGEGFHSFCIPGMSPARLEDNDQICAYWRCSNCKMCEICGQPGAACGADNSSGRMPATAGNVDSPVQAAQNGGTDTDTSPELASTEPLLLCAHCDRGYHGSCLVPAIKLPASCYKKRDGATSAPVIYCASCVACTNCKSNKSDGIEHLHSEEVKKDHIAALERTYSYEQSKCLHCHNRKEREARALKERTRLLTEVWSSAARKSKRDAEKCPLCRRKWDADLEELMQCDACERWVHPPCDELLKVEPRRYQTLVNDPNAVYVCAACRPKERAHLSDTLSDGEGWRCQVLIADIQRKRLQCESSWNETQMQLEQVERWKRLADHTPVYLYVLRLGEECLRNFAYRSLNFQSDWYRFTKQQELDSTGVVLPEWLLRKANRYMRFKRYVRGPRAAARRQERKTQSFYSKQAVGLNTRKDASAICTIVSEAASCAALLACIHLLYGWRPLPEVVLHLLSSDEEADHRRLKDSLLKRLRTGESVDGEESKPRLTLEEEITAIKEQYDRRVAKRHLVHEATSELTVFGLGDEITVSSTEKPNEETGKRQNDVLQPDSRSTRLTKSTTDEDPDKLSCTGPSPSAVGSSRSLPRASRGTLVHMTTAPPLHGWPMNNLREHPDGEDNVPNVDVNESSGNLATAAFEDTRFCALCFMIGDNTACGRLLYTESETWVHVNCALWSMEVFEDVSGVLHKCNKAKHRSRLIRCDACGLMGATIGCSIVRCTTHYHFPCAIDAGVAFLPNGETCCPLVAHLDTVARRLEATNGAPLATFATPKYAEIEKDDSAVALESGDTGSINAADDGDNSSSAVDGNESVDAASTAEEDERKVGGCRQDVGMQSTAESDVATESSIPPTTLENESTVQVEAPPTKEDIDGETQTKQEADESISQLKLRDELPESEVTQPTQPQHVLPVINPRPEPRRSLFSDPPLVSVSDMKKKKRADVKRGLKPRPMCYRVGALTVHSLGHVFVGNGSFHTRTAIYPLGFRSTRIFWSTRRLATRCLYECVISSTEIEERRARRQKRLESGETSDIDTEDNEYDQHRQRPRAVFKITASDDQERPIVASTAEDAIIELRSRIVSLYEEQRGFTATPKGGDRSQVSAVETERNPFLKRSSWFSFALSGDYFFGFGLPEITQHIEELPYAATTAVNRRAIVRKLRQQQQRQGQSPLAGSAAATWGSRSRKRDHDTMEQSAAAALEAISALVDDEAEEETYEFSQVLPSAETFQTAERVMEQLVRAEQRARQSSGCARTDGFEGNRLFGAPKKAKIMPRRQVLNKEATTEPIAGTTNGGNGGSGNNNGGGVAMDIEHLPITMQYRELRRRPFDERMLVRKSSIHGYGLFLKEAVSEGQMIVEYQGQMINQTVADERERRYEEQGIGSCYMFRLDEKTIIDATRCGNLARFINHSCDPKAFARIVSVEGGEKKIVIFAKRAIAVGDEVTYDYKFPIEDEAIRCDCNAPNCIGRMN</sequence>
<feature type="region of interest" description="Disordered" evidence="18">
    <location>
        <begin position="2358"/>
        <end position="2512"/>
    </location>
</feature>
<feature type="compositionally biased region" description="Basic and acidic residues" evidence="18">
    <location>
        <begin position="2107"/>
        <end position="2117"/>
    </location>
</feature>
<feature type="region of interest" description="Disordered" evidence="18">
    <location>
        <begin position="1"/>
        <end position="21"/>
    </location>
</feature>
<evidence type="ECO:0000256" key="15">
    <source>
        <dbReference type="ARBA" id="ARBA00023242"/>
    </source>
</evidence>
<evidence type="ECO:0000256" key="10">
    <source>
        <dbReference type="ARBA" id="ARBA00022853"/>
    </source>
</evidence>
<feature type="compositionally biased region" description="Polar residues" evidence="18">
    <location>
        <begin position="2403"/>
        <end position="2430"/>
    </location>
</feature>
<dbReference type="InterPro" id="IPR013083">
    <property type="entry name" value="Znf_RING/FYVE/PHD"/>
</dbReference>
<keyword evidence="6" id="KW-0479">Metal-binding</keyword>
<feature type="domain" description="SET" evidence="21">
    <location>
        <begin position="2894"/>
        <end position="3012"/>
    </location>
</feature>
<evidence type="ECO:0000256" key="14">
    <source>
        <dbReference type="ARBA" id="ARBA00023163"/>
    </source>
</evidence>
<dbReference type="Gene3D" id="1.20.920.10">
    <property type="entry name" value="Bromodomain-like"/>
    <property type="match status" value="1"/>
</dbReference>
<dbReference type="Gene3D" id="2.170.270.10">
    <property type="entry name" value="SET domain"/>
    <property type="match status" value="1"/>
</dbReference>
<dbReference type="CDD" id="cd10518">
    <property type="entry name" value="SET_SETD1-like"/>
    <property type="match status" value="1"/>
</dbReference>
<keyword evidence="8 17" id="KW-0863">Zinc-finger</keyword>
<dbReference type="PROSITE" id="PS51543">
    <property type="entry name" value="FYRC"/>
    <property type="match status" value="1"/>
</dbReference>
<protein>
    <submittedName>
        <fullName evidence="24">Unnamed protein product</fullName>
    </submittedName>
</protein>
<evidence type="ECO:0000259" key="22">
    <source>
        <dbReference type="PROSITE" id="PS50868"/>
    </source>
</evidence>
<evidence type="ECO:0000256" key="6">
    <source>
        <dbReference type="ARBA" id="ARBA00022723"/>
    </source>
</evidence>
<dbReference type="Pfam" id="PF05964">
    <property type="entry name" value="FYRN"/>
    <property type="match status" value="1"/>
</dbReference>
<reference evidence="24" key="1">
    <citation type="submission" date="2023-04" db="EMBL/GenBank/DDBJ databases">
        <title>Phytophthora lilii NBRC 32176.</title>
        <authorList>
            <person name="Ichikawa N."/>
            <person name="Sato H."/>
            <person name="Tonouchi N."/>
        </authorList>
    </citation>
    <scope>NUCLEOTIDE SEQUENCE</scope>
    <source>
        <strain evidence="24">NBRC 32176</strain>
    </source>
</reference>
<dbReference type="InterPro" id="IPR046341">
    <property type="entry name" value="SET_dom_sf"/>
</dbReference>
<feature type="compositionally biased region" description="Polar residues" evidence="18">
    <location>
        <begin position="2123"/>
        <end position="2132"/>
    </location>
</feature>
<dbReference type="GO" id="GO:0003677">
    <property type="term" value="F:DNA binding"/>
    <property type="evidence" value="ECO:0007669"/>
    <property type="project" value="UniProtKB-KW"/>
</dbReference>
<evidence type="ECO:0000313" key="25">
    <source>
        <dbReference type="Proteomes" id="UP001165083"/>
    </source>
</evidence>
<keyword evidence="25" id="KW-1185">Reference proteome</keyword>
<dbReference type="PANTHER" id="PTHR45888:SF6">
    <property type="entry name" value="HL01030P-RELATED"/>
    <property type="match status" value="1"/>
</dbReference>
<dbReference type="PANTHER" id="PTHR45888">
    <property type="entry name" value="HL01030P-RELATED"/>
    <property type="match status" value="1"/>
</dbReference>
<dbReference type="SMART" id="SM00249">
    <property type="entry name" value="PHD"/>
    <property type="match status" value="8"/>
</dbReference>
<dbReference type="Pfam" id="PF00856">
    <property type="entry name" value="SET"/>
    <property type="match status" value="1"/>
</dbReference>
<name>A0A9W6WLJ8_9STRA</name>
<feature type="domain" description="PHD-type" evidence="20">
    <location>
        <begin position="1781"/>
        <end position="1842"/>
    </location>
</feature>
<dbReference type="GO" id="GO:0032259">
    <property type="term" value="P:methylation"/>
    <property type="evidence" value="ECO:0007669"/>
    <property type="project" value="UniProtKB-KW"/>
</dbReference>
<dbReference type="SUPFAM" id="SSF82199">
    <property type="entry name" value="SET domain"/>
    <property type="match status" value="1"/>
</dbReference>
<keyword evidence="9" id="KW-0862">Zinc</keyword>
<keyword evidence="5" id="KW-0949">S-adenosyl-L-methionine</keyword>
<dbReference type="SMART" id="SM00541">
    <property type="entry name" value="FYRN"/>
    <property type="match status" value="1"/>
</dbReference>
<dbReference type="InterPro" id="IPR001214">
    <property type="entry name" value="SET_dom"/>
</dbReference>
<feature type="region of interest" description="Disordered" evidence="18">
    <location>
        <begin position="2103"/>
        <end position="2162"/>
    </location>
</feature>
<dbReference type="InterPro" id="IPR001965">
    <property type="entry name" value="Znf_PHD"/>
</dbReference>
<feature type="region of interest" description="Disordered" evidence="18">
    <location>
        <begin position="2588"/>
        <end position="2610"/>
    </location>
</feature>
<dbReference type="Pfam" id="PF13832">
    <property type="entry name" value="zf-HC5HC2H_2"/>
    <property type="match status" value="1"/>
</dbReference>
<evidence type="ECO:0000256" key="9">
    <source>
        <dbReference type="ARBA" id="ARBA00022833"/>
    </source>
</evidence>
<evidence type="ECO:0000256" key="18">
    <source>
        <dbReference type="SAM" id="MobiDB-lite"/>
    </source>
</evidence>
<dbReference type="InterPro" id="IPR019787">
    <property type="entry name" value="Znf_PHD-finger"/>
</dbReference>
<keyword evidence="10" id="KW-0156">Chromatin regulator</keyword>
<keyword evidence="12 16" id="KW-0103">Bromodomain</keyword>
<keyword evidence="15" id="KW-0539">Nucleus</keyword>
<evidence type="ECO:0000259" key="19">
    <source>
        <dbReference type="PROSITE" id="PS50014"/>
    </source>
</evidence>
<keyword evidence="4" id="KW-0808">Transferase</keyword>
<keyword evidence="11" id="KW-0805">Transcription regulation</keyword>
<keyword evidence="7" id="KW-0677">Repeat</keyword>
<dbReference type="SMART" id="SM00297">
    <property type="entry name" value="BROMO"/>
    <property type="match status" value="1"/>
</dbReference>
<dbReference type="EMBL" id="BSXW01000307">
    <property type="protein sequence ID" value="GMF18138.1"/>
    <property type="molecule type" value="Genomic_DNA"/>
</dbReference>
<dbReference type="OrthoDB" id="308383at2759"/>
<evidence type="ECO:0000256" key="5">
    <source>
        <dbReference type="ARBA" id="ARBA00022691"/>
    </source>
</evidence>
<accession>A0A9W6WLJ8</accession>
<dbReference type="GO" id="GO:0008270">
    <property type="term" value="F:zinc ion binding"/>
    <property type="evidence" value="ECO:0007669"/>
    <property type="project" value="UniProtKB-KW"/>
</dbReference>
<keyword evidence="2" id="KW-0597">Phosphoprotein</keyword>
<organism evidence="24 25">
    <name type="scientific">Phytophthora lilii</name>
    <dbReference type="NCBI Taxonomy" id="2077276"/>
    <lineage>
        <taxon>Eukaryota</taxon>
        <taxon>Sar</taxon>
        <taxon>Stramenopiles</taxon>
        <taxon>Oomycota</taxon>
        <taxon>Peronosporomycetes</taxon>
        <taxon>Peronosporales</taxon>
        <taxon>Peronosporaceae</taxon>
        <taxon>Phytophthora</taxon>
    </lineage>
</organism>
<feature type="compositionally biased region" description="Acidic residues" evidence="18">
    <location>
        <begin position="1419"/>
        <end position="1433"/>
    </location>
</feature>
<dbReference type="InterPro" id="IPR011011">
    <property type="entry name" value="Znf_FYVE_PHD"/>
</dbReference>
<feature type="compositionally biased region" description="Low complexity" evidence="18">
    <location>
        <begin position="1461"/>
        <end position="1474"/>
    </location>
</feature>
<feature type="domain" description="PHD-type" evidence="20">
    <location>
        <begin position="1553"/>
        <end position="1609"/>
    </location>
</feature>
<dbReference type="InterPro" id="IPR019786">
    <property type="entry name" value="Zinc_finger_PHD-type_CS"/>
</dbReference>
<dbReference type="PROSITE" id="PS50014">
    <property type="entry name" value="BROMODOMAIN_2"/>
    <property type="match status" value="1"/>
</dbReference>
<dbReference type="PROSITE" id="PS50016">
    <property type="entry name" value="ZF_PHD_2"/>
    <property type="match status" value="2"/>
</dbReference>
<feature type="domain" description="Bromo" evidence="19">
    <location>
        <begin position="1284"/>
        <end position="1348"/>
    </location>
</feature>
<evidence type="ECO:0000256" key="7">
    <source>
        <dbReference type="ARBA" id="ARBA00022737"/>
    </source>
</evidence>
<feature type="compositionally biased region" description="Acidic residues" evidence="18">
    <location>
        <begin position="2595"/>
        <end position="2605"/>
    </location>
</feature>
<feature type="compositionally biased region" description="Basic and acidic residues" evidence="18">
    <location>
        <begin position="2435"/>
        <end position="2450"/>
    </location>
</feature>
<evidence type="ECO:0000256" key="4">
    <source>
        <dbReference type="ARBA" id="ARBA00022679"/>
    </source>
</evidence>
<evidence type="ECO:0000256" key="3">
    <source>
        <dbReference type="ARBA" id="ARBA00022603"/>
    </source>
</evidence>
<evidence type="ECO:0000256" key="13">
    <source>
        <dbReference type="ARBA" id="ARBA00023125"/>
    </source>
</evidence>
<dbReference type="SMART" id="SM00317">
    <property type="entry name" value="SET"/>
    <property type="match status" value="1"/>
</dbReference>
<comment type="subcellular location">
    <subcellularLocation>
        <location evidence="1">Nucleus</location>
    </subcellularLocation>
</comment>
<evidence type="ECO:0000256" key="8">
    <source>
        <dbReference type="ARBA" id="ARBA00022771"/>
    </source>
</evidence>
<dbReference type="GO" id="GO:0140938">
    <property type="term" value="F:histone H3 methyltransferase activity"/>
    <property type="evidence" value="ECO:0007669"/>
    <property type="project" value="UniProtKB-ARBA"/>
</dbReference>
<feature type="region of interest" description="Disordered" evidence="18">
    <location>
        <begin position="421"/>
        <end position="468"/>
    </location>
</feature>
<dbReference type="InterPro" id="IPR003616">
    <property type="entry name" value="Post-SET_dom"/>
</dbReference>
<feature type="compositionally biased region" description="Polar residues" evidence="18">
    <location>
        <begin position="1194"/>
        <end position="1208"/>
    </location>
</feature>
<dbReference type="GO" id="GO:0005654">
    <property type="term" value="C:nucleoplasm"/>
    <property type="evidence" value="ECO:0007669"/>
    <property type="project" value="UniProtKB-ARBA"/>
</dbReference>